<dbReference type="RefSeq" id="WP_215486584.1">
    <property type="nucleotide sequence ID" value="NZ_BAAAPJ010000003.1"/>
</dbReference>
<dbReference type="InterPro" id="IPR027379">
    <property type="entry name" value="CLS_N"/>
</dbReference>
<dbReference type="Proteomes" id="UP000740605">
    <property type="component" value="Unassembled WGS sequence"/>
</dbReference>
<evidence type="ECO:0000313" key="10">
    <source>
        <dbReference type="Proteomes" id="UP000740605"/>
    </source>
</evidence>
<reference evidence="9 10" key="1">
    <citation type="submission" date="2021-03" db="EMBL/GenBank/DDBJ databases">
        <title>Microbacterium pauli sp. nov., isolated from microfiltered milk.</title>
        <authorList>
            <person name="Bellassi P."/>
            <person name="Fontana A."/>
            <person name="Callegari M.L."/>
            <person name="Lorenzo M."/>
            <person name="Cappa F."/>
        </authorList>
    </citation>
    <scope>NUCLEOTIDE SEQUENCE [LARGE SCALE GENOMIC DNA]</scope>
    <source>
        <strain evidence="9 10">DSM 18909</strain>
    </source>
</reference>
<accession>A0ABS5XS50</accession>
<feature type="transmembrane region" description="Helical" evidence="6">
    <location>
        <begin position="58"/>
        <end position="77"/>
    </location>
</feature>
<evidence type="ECO:0000256" key="1">
    <source>
        <dbReference type="ARBA" id="ARBA00004651"/>
    </source>
</evidence>
<proteinExistence type="predicted"/>
<feature type="domain" description="SHOCT" evidence="7">
    <location>
        <begin position="111"/>
        <end position="138"/>
    </location>
</feature>
<dbReference type="Pfam" id="PF13396">
    <property type="entry name" value="PLDc_N"/>
    <property type="match status" value="1"/>
</dbReference>
<evidence type="ECO:0000256" key="5">
    <source>
        <dbReference type="ARBA" id="ARBA00023136"/>
    </source>
</evidence>
<dbReference type="EMBL" id="JAFLHG010000003">
    <property type="protein sequence ID" value="MBT8797342.1"/>
    <property type="molecule type" value="Genomic_DNA"/>
</dbReference>
<protein>
    <submittedName>
        <fullName evidence="9">SHOCT domain-containing protein</fullName>
    </submittedName>
</protein>
<evidence type="ECO:0000313" key="9">
    <source>
        <dbReference type="EMBL" id="MBT8797342.1"/>
    </source>
</evidence>
<keyword evidence="10" id="KW-1185">Reference proteome</keyword>
<evidence type="ECO:0000256" key="6">
    <source>
        <dbReference type="SAM" id="Phobius"/>
    </source>
</evidence>
<evidence type="ECO:0000256" key="4">
    <source>
        <dbReference type="ARBA" id="ARBA00022989"/>
    </source>
</evidence>
<evidence type="ECO:0000259" key="7">
    <source>
        <dbReference type="Pfam" id="PF09851"/>
    </source>
</evidence>
<evidence type="ECO:0000256" key="2">
    <source>
        <dbReference type="ARBA" id="ARBA00022475"/>
    </source>
</evidence>
<gene>
    <name evidence="9" type="ORF">J0P97_04555</name>
</gene>
<keyword evidence="4 6" id="KW-1133">Transmembrane helix</keyword>
<comment type="subcellular location">
    <subcellularLocation>
        <location evidence="1">Cell membrane</location>
        <topology evidence="1">Multi-pass membrane protein</topology>
    </subcellularLocation>
</comment>
<organism evidence="9 10">
    <name type="scientific">Microbacterium flavum</name>
    <dbReference type="NCBI Taxonomy" id="415216"/>
    <lineage>
        <taxon>Bacteria</taxon>
        <taxon>Bacillati</taxon>
        <taxon>Actinomycetota</taxon>
        <taxon>Actinomycetes</taxon>
        <taxon>Micrococcales</taxon>
        <taxon>Microbacteriaceae</taxon>
        <taxon>Microbacterium</taxon>
    </lineage>
</organism>
<keyword evidence="3 6" id="KW-0812">Transmembrane</keyword>
<keyword evidence="2" id="KW-1003">Cell membrane</keyword>
<sequence length="139" mass="15733">MRFIEDAVVEYHGFWGSFWDLVWWFLAVFIFVAYLMALFSIIGDIFRDRNLAGGWKAVWLFFLIFFPIVTALVYLIARGRGMGERQASAVKQYQTAQDDYIKHVAGTNPSDQIAQAKSLLDAGTITPAEFEALKAKALA</sequence>
<dbReference type="InterPro" id="IPR018649">
    <property type="entry name" value="SHOCT"/>
</dbReference>
<keyword evidence="5 6" id="KW-0472">Membrane</keyword>
<comment type="caution">
    <text evidence="9">The sequence shown here is derived from an EMBL/GenBank/DDBJ whole genome shotgun (WGS) entry which is preliminary data.</text>
</comment>
<dbReference type="Pfam" id="PF09851">
    <property type="entry name" value="SHOCT"/>
    <property type="match status" value="1"/>
</dbReference>
<evidence type="ECO:0000256" key="3">
    <source>
        <dbReference type="ARBA" id="ARBA00022692"/>
    </source>
</evidence>
<feature type="transmembrane region" description="Helical" evidence="6">
    <location>
        <begin position="21"/>
        <end position="46"/>
    </location>
</feature>
<feature type="domain" description="Cardiolipin synthase N-terminal" evidence="8">
    <location>
        <begin position="33"/>
        <end position="78"/>
    </location>
</feature>
<evidence type="ECO:0000259" key="8">
    <source>
        <dbReference type="Pfam" id="PF13396"/>
    </source>
</evidence>
<name>A0ABS5XS50_9MICO</name>